<dbReference type="InterPro" id="IPR052179">
    <property type="entry name" value="DD-CPase-like"/>
</dbReference>
<evidence type="ECO:0000313" key="4">
    <source>
        <dbReference type="Proteomes" id="UP001501170"/>
    </source>
</evidence>
<keyword evidence="4" id="KW-1185">Reference proteome</keyword>
<dbReference type="InterPro" id="IPR003709">
    <property type="entry name" value="VanY-like_core_dom"/>
</dbReference>
<sequence length="190" mass="19863">MSAGPSEVDVSHADRVRSRFDPVIRVRVTAAAAALAIAASAAVAPAAHADPATARANFLGVSLAPGTAGLTPQLAIAYTLAHREARASGVALSVTSGKRSRAEQAALWRQGIADYGSAAAARRWVLPPDESTHVTGEAVDVGPRSGARWLQANGIRWGLCRVYDNEWWHFELAALPGTACPPRLPDAASR</sequence>
<dbReference type="PANTHER" id="PTHR34385:SF1">
    <property type="entry name" value="PEPTIDOGLYCAN L-ALANYL-D-GLUTAMATE ENDOPEPTIDASE CWLK"/>
    <property type="match status" value="1"/>
</dbReference>
<protein>
    <recommendedName>
        <fullName evidence="2">D-alanyl-D-alanine carboxypeptidase-like core domain-containing protein</fullName>
    </recommendedName>
</protein>
<dbReference type="EMBL" id="BAAARB010000012">
    <property type="protein sequence ID" value="GAA2382861.1"/>
    <property type="molecule type" value="Genomic_DNA"/>
</dbReference>
<evidence type="ECO:0000313" key="3">
    <source>
        <dbReference type="EMBL" id="GAA2382861.1"/>
    </source>
</evidence>
<evidence type="ECO:0000259" key="2">
    <source>
        <dbReference type="Pfam" id="PF02557"/>
    </source>
</evidence>
<accession>A0ABP5UPU7</accession>
<proteinExistence type="predicted"/>
<dbReference type="Pfam" id="PF02557">
    <property type="entry name" value="VanY"/>
    <property type="match status" value="1"/>
</dbReference>
<dbReference type="CDD" id="cd14846">
    <property type="entry name" value="Peptidase_M15_like"/>
    <property type="match status" value="1"/>
</dbReference>
<reference evidence="4" key="1">
    <citation type="journal article" date="2019" name="Int. J. Syst. Evol. Microbiol.">
        <title>The Global Catalogue of Microorganisms (GCM) 10K type strain sequencing project: providing services to taxonomists for standard genome sequencing and annotation.</title>
        <authorList>
            <consortium name="The Broad Institute Genomics Platform"/>
            <consortium name="The Broad Institute Genome Sequencing Center for Infectious Disease"/>
            <person name="Wu L."/>
            <person name="Ma J."/>
        </authorList>
    </citation>
    <scope>NUCLEOTIDE SEQUENCE [LARGE SCALE GENOMIC DNA]</scope>
    <source>
        <strain evidence="4">JCM 16227</strain>
    </source>
</reference>
<name>A0ABP5UPU7_9ACTN</name>
<dbReference type="Proteomes" id="UP001501170">
    <property type="component" value="Unassembled WGS sequence"/>
</dbReference>
<organism evidence="3 4">
    <name type="scientific">Gordonia cholesterolivorans</name>
    <dbReference type="NCBI Taxonomy" id="559625"/>
    <lineage>
        <taxon>Bacteria</taxon>
        <taxon>Bacillati</taxon>
        <taxon>Actinomycetota</taxon>
        <taxon>Actinomycetes</taxon>
        <taxon>Mycobacteriales</taxon>
        <taxon>Gordoniaceae</taxon>
        <taxon>Gordonia</taxon>
    </lineage>
</organism>
<keyword evidence="1" id="KW-0732">Signal</keyword>
<feature type="chain" id="PRO_5045353156" description="D-alanyl-D-alanine carboxypeptidase-like core domain-containing protein" evidence="1">
    <location>
        <begin position="50"/>
        <end position="190"/>
    </location>
</feature>
<feature type="signal peptide" evidence="1">
    <location>
        <begin position="1"/>
        <end position="49"/>
    </location>
</feature>
<gene>
    <name evidence="3" type="ORF">GCM10009855_23770</name>
</gene>
<dbReference type="SUPFAM" id="SSF55166">
    <property type="entry name" value="Hedgehog/DD-peptidase"/>
    <property type="match status" value="1"/>
</dbReference>
<evidence type="ECO:0000256" key="1">
    <source>
        <dbReference type="SAM" id="SignalP"/>
    </source>
</evidence>
<feature type="domain" description="D-alanyl-D-alanine carboxypeptidase-like core" evidence="2">
    <location>
        <begin position="73"/>
        <end position="146"/>
    </location>
</feature>
<dbReference type="Gene3D" id="3.30.1380.10">
    <property type="match status" value="1"/>
</dbReference>
<dbReference type="PANTHER" id="PTHR34385">
    <property type="entry name" value="D-ALANYL-D-ALANINE CARBOXYPEPTIDASE"/>
    <property type="match status" value="1"/>
</dbReference>
<comment type="caution">
    <text evidence="3">The sequence shown here is derived from an EMBL/GenBank/DDBJ whole genome shotgun (WGS) entry which is preliminary data.</text>
</comment>
<dbReference type="InterPro" id="IPR009045">
    <property type="entry name" value="Zn_M74/Hedgehog-like"/>
</dbReference>